<keyword evidence="4" id="KW-0676">Redox-active center</keyword>
<dbReference type="EMBL" id="JASCZI010120900">
    <property type="protein sequence ID" value="MED6157237.1"/>
    <property type="molecule type" value="Genomic_DNA"/>
</dbReference>
<organism evidence="6 7">
    <name type="scientific">Stylosanthes scabra</name>
    <dbReference type="NCBI Taxonomy" id="79078"/>
    <lineage>
        <taxon>Eukaryota</taxon>
        <taxon>Viridiplantae</taxon>
        <taxon>Streptophyta</taxon>
        <taxon>Embryophyta</taxon>
        <taxon>Tracheophyta</taxon>
        <taxon>Spermatophyta</taxon>
        <taxon>Magnoliopsida</taxon>
        <taxon>eudicotyledons</taxon>
        <taxon>Gunneridae</taxon>
        <taxon>Pentapetalae</taxon>
        <taxon>rosids</taxon>
        <taxon>fabids</taxon>
        <taxon>Fabales</taxon>
        <taxon>Fabaceae</taxon>
        <taxon>Papilionoideae</taxon>
        <taxon>50 kb inversion clade</taxon>
        <taxon>dalbergioids sensu lato</taxon>
        <taxon>Dalbergieae</taxon>
        <taxon>Pterocarpus clade</taxon>
        <taxon>Stylosanthes</taxon>
    </lineage>
</organism>
<dbReference type="PROSITE" id="PS51354">
    <property type="entry name" value="GLUTAREDOXIN_2"/>
    <property type="match status" value="1"/>
</dbReference>
<protein>
    <submittedName>
        <fullName evidence="6">Glutaredoxin-C9</fullName>
    </submittedName>
</protein>
<dbReference type="Proteomes" id="UP001341840">
    <property type="component" value="Unassembled WGS sequence"/>
</dbReference>
<evidence type="ECO:0000259" key="5">
    <source>
        <dbReference type="Pfam" id="PF00462"/>
    </source>
</evidence>
<keyword evidence="3" id="KW-0963">Cytoplasm</keyword>
<evidence type="ECO:0000313" key="7">
    <source>
        <dbReference type="Proteomes" id="UP001341840"/>
    </source>
</evidence>
<comment type="subcellular location">
    <subcellularLocation>
        <location evidence="1">Cytoplasm</location>
    </subcellularLocation>
</comment>
<proteinExistence type="inferred from homology"/>
<evidence type="ECO:0000256" key="3">
    <source>
        <dbReference type="ARBA" id="ARBA00022490"/>
    </source>
</evidence>
<evidence type="ECO:0000256" key="2">
    <source>
        <dbReference type="ARBA" id="ARBA00007568"/>
    </source>
</evidence>
<evidence type="ECO:0000313" key="6">
    <source>
        <dbReference type="EMBL" id="MED6157237.1"/>
    </source>
</evidence>
<sequence length="131" mass="13755">MSQHHSPPPIAHGIPESSAAALEPALAHVFKLVSDTAVIIMGKRGCCMCHVVLKLLQGHGVNPPVYEFDDDREAMMAAALSGTVVGSGAKVVEFPMVFMGGKLFGGLDRVMAAHISGELVPILKQAGALWL</sequence>
<dbReference type="PANTHER" id="PTHR10168">
    <property type="entry name" value="GLUTAREDOXIN"/>
    <property type="match status" value="1"/>
</dbReference>
<dbReference type="InterPro" id="IPR011905">
    <property type="entry name" value="GlrX-like_pln_2"/>
</dbReference>
<dbReference type="Gene3D" id="3.40.30.10">
    <property type="entry name" value="Glutaredoxin"/>
    <property type="match status" value="1"/>
</dbReference>
<comment type="caution">
    <text evidence="6">The sequence shown here is derived from an EMBL/GenBank/DDBJ whole genome shotgun (WGS) entry which is preliminary data.</text>
</comment>
<dbReference type="Pfam" id="PF00462">
    <property type="entry name" value="Glutaredoxin"/>
    <property type="match status" value="1"/>
</dbReference>
<dbReference type="SUPFAM" id="SSF52833">
    <property type="entry name" value="Thioredoxin-like"/>
    <property type="match status" value="1"/>
</dbReference>
<dbReference type="InterPro" id="IPR036249">
    <property type="entry name" value="Thioredoxin-like_sf"/>
</dbReference>
<name>A0ABU6U7R3_9FABA</name>
<evidence type="ECO:0000256" key="4">
    <source>
        <dbReference type="ARBA" id="ARBA00023284"/>
    </source>
</evidence>
<keyword evidence="7" id="KW-1185">Reference proteome</keyword>
<dbReference type="InterPro" id="IPR002109">
    <property type="entry name" value="Glutaredoxin"/>
</dbReference>
<gene>
    <name evidence="6" type="primary">GRXC9_2</name>
    <name evidence="6" type="ORF">PIB30_021582</name>
</gene>
<accession>A0ABU6U7R3</accession>
<reference evidence="6 7" key="1">
    <citation type="journal article" date="2023" name="Plants (Basel)">
        <title>Bridging the Gap: Combining Genomics and Transcriptomics Approaches to Understand Stylosanthes scabra, an Orphan Legume from the Brazilian Caatinga.</title>
        <authorList>
            <person name="Ferreira-Neto J.R.C."/>
            <person name="da Silva M.D."/>
            <person name="Binneck E."/>
            <person name="de Melo N.F."/>
            <person name="da Silva R.H."/>
            <person name="de Melo A.L.T.M."/>
            <person name="Pandolfi V."/>
            <person name="Bustamante F.O."/>
            <person name="Brasileiro-Vidal A.C."/>
            <person name="Benko-Iseppon A.M."/>
        </authorList>
    </citation>
    <scope>NUCLEOTIDE SEQUENCE [LARGE SCALE GENOMIC DNA]</scope>
    <source>
        <tissue evidence="6">Leaves</tissue>
    </source>
</reference>
<comment type="similarity">
    <text evidence="2">Belongs to the glutaredoxin family. CC-type subfamily.</text>
</comment>
<dbReference type="NCBIfam" id="TIGR02189">
    <property type="entry name" value="GlrX-like_plant"/>
    <property type="match status" value="1"/>
</dbReference>
<evidence type="ECO:0000256" key="1">
    <source>
        <dbReference type="ARBA" id="ARBA00004496"/>
    </source>
</evidence>
<feature type="domain" description="Glutaredoxin" evidence="5">
    <location>
        <begin position="38"/>
        <end position="103"/>
    </location>
</feature>